<dbReference type="KEGG" id="fll:EI427_09095"/>
<dbReference type="Proteomes" id="UP000267268">
    <property type="component" value="Chromosome 2"/>
</dbReference>
<gene>
    <name evidence="2" type="ORF">EI427_07485</name>
    <name evidence="3" type="ORF">EI427_08645</name>
    <name evidence="4" type="ORF">EI427_09095</name>
    <name evidence="5" type="ORF">EI427_10970</name>
    <name evidence="6" type="ORF">EI427_16100</name>
    <name evidence="7" type="ORF">EI427_23150</name>
    <name evidence="8" type="ORF">EI427_24505</name>
    <name evidence="9" type="ORF">EI427_25050</name>
</gene>
<evidence type="ECO:0000313" key="9">
    <source>
        <dbReference type="EMBL" id="AZQ65483.1"/>
    </source>
</evidence>
<dbReference type="RefSeq" id="WP_126613266.1">
    <property type="nucleotide sequence ID" value="NZ_CP034562.1"/>
</dbReference>
<dbReference type="InterPro" id="IPR002559">
    <property type="entry name" value="Transposase_11"/>
</dbReference>
<evidence type="ECO:0000313" key="7">
    <source>
        <dbReference type="EMBL" id="AZQ65116.1"/>
    </source>
</evidence>
<organism evidence="7 10">
    <name type="scientific">Flammeovirga pectinis</name>
    <dbReference type="NCBI Taxonomy" id="2494373"/>
    <lineage>
        <taxon>Bacteria</taxon>
        <taxon>Pseudomonadati</taxon>
        <taxon>Bacteroidota</taxon>
        <taxon>Cytophagia</taxon>
        <taxon>Cytophagales</taxon>
        <taxon>Flammeovirgaceae</taxon>
        <taxon>Flammeovirga</taxon>
    </lineage>
</organism>
<dbReference type="EMBL" id="CP034563">
    <property type="protein sequence ID" value="AZQ65377.1"/>
    <property type="molecule type" value="Genomic_DNA"/>
</dbReference>
<evidence type="ECO:0000313" key="8">
    <source>
        <dbReference type="EMBL" id="AZQ65377.1"/>
    </source>
</evidence>
<dbReference type="OrthoDB" id="634338at2"/>
<dbReference type="EMBL" id="CP034563">
    <property type="protein sequence ID" value="AZQ65483.1"/>
    <property type="molecule type" value="Genomic_DNA"/>
</dbReference>
<dbReference type="EMBL" id="CP034562">
    <property type="protein sequence ID" value="AZQ62385.1"/>
    <property type="molecule type" value="Genomic_DNA"/>
</dbReference>
<keyword evidence="10" id="KW-1185">Reference proteome</keyword>
<dbReference type="KEGG" id="fll:EI427_10970"/>
<dbReference type="SUPFAM" id="SSF53098">
    <property type="entry name" value="Ribonuclease H-like"/>
    <property type="match status" value="1"/>
</dbReference>
<dbReference type="EMBL" id="CP034562">
    <property type="protein sequence ID" value="AZQ62303.1"/>
    <property type="molecule type" value="Genomic_DNA"/>
</dbReference>
<name>A0A3Q9FPT2_9BACT</name>
<dbReference type="Pfam" id="PF01609">
    <property type="entry name" value="DDE_Tnp_1"/>
    <property type="match status" value="1"/>
</dbReference>
<dbReference type="KEGG" id="fll:EI427_25050"/>
<evidence type="ECO:0000313" key="10">
    <source>
        <dbReference type="Proteomes" id="UP000267268"/>
    </source>
</evidence>
<dbReference type="EMBL" id="CP034562">
    <property type="protein sequence ID" value="AZQ62087.1"/>
    <property type="molecule type" value="Genomic_DNA"/>
</dbReference>
<dbReference type="EMBL" id="CP034562">
    <property type="protein sequence ID" value="AZQ62736.1"/>
    <property type="molecule type" value="Genomic_DNA"/>
</dbReference>
<reference evidence="7 10" key="1">
    <citation type="submission" date="2018-12" db="EMBL/GenBank/DDBJ databases">
        <title>Flammeovirga pectinis sp. nov., isolated from the gut of the Korean scallop, Patinopecten yessoensis.</title>
        <authorList>
            <person name="Bae J.-W."/>
            <person name="Jeong Y.-S."/>
            <person name="Kang W."/>
        </authorList>
    </citation>
    <scope>NUCLEOTIDE SEQUENCE [LARGE SCALE GENOMIC DNA]</scope>
    <source>
        <strain evidence="7 10">L12M1</strain>
    </source>
</reference>
<dbReference type="KEGG" id="fll:EI427_07485"/>
<dbReference type="KEGG" id="fll:EI427_16100"/>
<evidence type="ECO:0000313" key="4">
    <source>
        <dbReference type="EMBL" id="AZQ62385.1"/>
    </source>
</evidence>
<evidence type="ECO:0000313" key="2">
    <source>
        <dbReference type="EMBL" id="AZQ62087.1"/>
    </source>
</evidence>
<evidence type="ECO:0000313" key="3">
    <source>
        <dbReference type="EMBL" id="AZQ62303.1"/>
    </source>
</evidence>
<dbReference type="GO" id="GO:0006313">
    <property type="term" value="P:DNA transposition"/>
    <property type="evidence" value="ECO:0007669"/>
    <property type="project" value="InterPro"/>
</dbReference>
<dbReference type="GO" id="GO:0003677">
    <property type="term" value="F:DNA binding"/>
    <property type="evidence" value="ECO:0007669"/>
    <property type="project" value="InterPro"/>
</dbReference>
<dbReference type="Proteomes" id="UP000267268">
    <property type="component" value="Chromosome 1"/>
</dbReference>
<dbReference type="InterPro" id="IPR012337">
    <property type="entry name" value="RNaseH-like_sf"/>
</dbReference>
<evidence type="ECO:0000313" key="6">
    <source>
        <dbReference type="EMBL" id="AZQ63690.1"/>
    </source>
</evidence>
<evidence type="ECO:0000313" key="5">
    <source>
        <dbReference type="EMBL" id="AZQ62736.1"/>
    </source>
</evidence>
<accession>A0A3Q9FPT2</accession>
<dbReference type="GO" id="GO:0004803">
    <property type="term" value="F:transposase activity"/>
    <property type="evidence" value="ECO:0007669"/>
    <property type="project" value="InterPro"/>
</dbReference>
<dbReference type="KEGG" id="fll:EI427_23150"/>
<dbReference type="KEGG" id="fll:EI427_24505"/>
<proteinExistence type="predicted"/>
<sequence length="401" mass="46460">MESRAFIGPILSKMSDLRKSKVNFLTECFILFLSIKGKINFLQLSRYGSYSEKTYRNNFESGFSFSEFNHHLINEHCGDEKIIAFDPVYLSKSGKKTYGLGKYWSGCAGKAQKGLDLSGIGIVDVESRNAFHYDAIQTPSITELKEKGMSLVDHYASTLLTHKEQLLTHSKYVVADAYFAKEKFVRPLDEAGFTVLSRFRGDMNARYLFEGPKTGKRGRPKKFNGKVDWKNIDLDIFQLEDDTDLYYLYSAKIYSVALKREVMIALVQFKNQKLKQKIFFSTDLNQEAFQIFNYYRLRFHIEFLFRDAKQHTSLTGCQGISKNKIHFHTNMALTSVSIAKAFHWINQEKKERGPFSMANIKTLYFNELILKKIFSVFRIDVDVEKNKQQFEMIRKLGQIAA</sequence>
<evidence type="ECO:0000259" key="1">
    <source>
        <dbReference type="Pfam" id="PF01609"/>
    </source>
</evidence>
<dbReference type="KEGG" id="fll:EI427_08645"/>
<dbReference type="EMBL" id="CP034563">
    <property type="protein sequence ID" value="AZQ65116.1"/>
    <property type="molecule type" value="Genomic_DNA"/>
</dbReference>
<feature type="domain" description="Transposase IS4-like" evidence="1">
    <location>
        <begin position="166"/>
        <end position="333"/>
    </location>
</feature>
<protein>
    <submittedName>
        <fullName evidence="7">Transposase</fullName>
    </submittedName>
</protein>
<dbReference type="AlphaFoldDB" id="A0A3Q9FPT2"/>
<dbReference type="EMBL" id="CP034562">
    <property type="protein sequence ID" value="AZQ63690.1"/>
    <property type="molecule type" value="Genomic_DNA"/>
</dbReference>